<feature type="compositionally biased region" description="Low complexity" evidence="9">
    <location>
        <begin position="113"/>
        <end position="131"/>
    </location>
</feature>
<reference evidence="11" key="2">
    <citation type="submission" date="2025-09" db="UniProtKB">
        <authorList>
            <consortium name="Ensembl"/>
        </authorList>
    </citation>
    <scope>IDENTIFICATION</scope>
</reference>
<protein>
    <submittedName>
        <fullName evidence="11">Asparagine-rich zinc finger protein AZF1-like</fullName>
    </submittedName>
</protein>
<organism evidence="11 12">
    <name type="scientific">Cyprinodon variegatus</name>
    <name type="common">Sheepshead minnow</name>
    <dbReference type="NCBI Taxonomy" id="28743"/>
    <lineage>
        <taxon>Eukaryota</taxon>
        <taxon>Metazoa</taxon>
        <taxon>Chordata</taxon>
        <taxon>Craniata</taxon>
        <taxon>Vertebrata</taxon>
        <taxon>Euteleostomi</taxon>
        <taxon>Actinopterygii</taxon>
        <taxon>Neopterygii</taxon>
        <taxon>Teleostei</taxon>
        <taxon>Neoteleostei</taxon>
        <taxon>Acanthomorphata</taxon>
        <taxon>Ovalentaria</taxon>
        <taxon>Atherinomorphae</taxon>
        <taxon>Cyprinodontiformes</taxon>
        <taxon>Cyprinodontidae</taxon>
        <taxon>Cyprinodon</taxon>
    </lineage>
</organism>
<keyword evidence="12" id="KW-1185">Reference proteome</keyword>
<dbReference type="Ensembl" id="ENSCVAT00000026808.1">
    <property type="protein sequence ID" value="ENSCVAP00000031710.1"/>
    <property type="gene ID" value="ENSCVAG00000021152.1"/>
</dbReference>
<proteinExistence type="predicted"/>
<feature type="domain" description="C2H2-type" evidence="10">
    <location>
        <begin position="369"/>
        <end position="396"/>
    </location>
</feature>
<dbReference type="SMART" id="SM00355">
    <property type="entry name" value="ZnF_C2H2"/>
    <property type="match status" value="4"/>
</dbReference>
<dbReference type="Proteomes" id="UP000265020">
    <property type="component" value="Unassembled WGS sequence"/>
</dbReference>
<feature type="domain" description="C2H2-type" evidence="10">
    <location>
        <begin position="341"/>
        <end position="368"/>
    </location>
</feature>
<dbReference type="GeneTree" id="ENSGT01150000286952"/>
<dbReference type="OMA" id="ANDRAPM"/>
<dbReference type="PROSITE" id="PS00028">
    <property type="entry name" value="ZINC_FINGER_C2H2_1"/>
    <property type="match status" value="4"/>
</dbReference>
<keyword evidence="4 7" id="KW-0863">Zinc-finger</keyword>
<evidence type="ECO:0000259" key="10">
    <source>
        <dbReference type="PROSITE" id="PS50157"/>
    </source>
</evidence>
<dbReference type="Pfam" id="PF00096">
    <property type="entry name" value="zf-C2H2"/>
    <property type="match status" value="3"/>
</dbReference>
<evidence type="ECO:0000256" key="5">
    <source>
        <dbReference type="ARBA" id="ARBA00022833"/>
    </source>
</evidence>
<dbReference type="PROSITE" id="PS50157">
    <property type="entry name" value="ZINC_FINGER_C2H2_2"/>
    <property type="match status" value="4"/>
</dbReference>
<evidence type="ECO:0000256" key="8">
    <source>
        <dbReference type="SAM" id="Coils"/>
    </source>
</evidence>
<comment type="subcellular location">
    <subcellularLocation>
        <location evidence="1">Nucleus</location>
    </subcellularLocation>
</comment>
<dbReference type="Gene3D" id="3.30.160.60">
    <property type="entry name" value="Classic Zinc Finger"/>
    <property type="match status" value="4"/>
</dbReference>
<dbReference type="Pfam" id="PF13912">
    <property type="entry name" value="zf-C2H2_6"/>
    <property type="match status" value="1"/>
</dbReference>
<evidence type="ECO:0000256" key="9">
    <source>
        <dbReference type="SAM" id="MobiDB-lite"/>
    </source>
</evidence>
<dbReference type="PANTHER" id="PTHR16515:SF49">
    <property type="entry name" value="GASTRULA ZINC FINGER PROTEIN XLCGF49.1-LIKE-RELATED"/>
    <property type="match status" value="1"/>
</dbReference>
<keyword evidence="2" id="KW-0479">Metal-binding</keyword>
<sequence length="425" mass="45915">MSADMPAALDSLNMESQLHSIMNVLVKAAVAEIVQLFLESSESLRLHLSQSLRENENLRSRMKMMRSELFSLKLQTRTNQPTSRFSALRANISKPRPKPQVFLKPTEAKKASAAEAASTSSQSQTTGSSSTVKEQCADVDSPDVILIKDEDDIIGSGPAVAQHSFGDDCMQEAGNQSLDSSGSSCLIGDNNELKIVSVHSGGGAPLQEDSDILFSSSELQALSSLSDQSIPVENYLNFTGGTNGQETIGAMQDNSAAVARNLQLERDPSTHRGSTGASQALKPAAAGANGQPSHITQLSQQQDLLPNPIIKPLDCTFCGEQFHSREELILHRASHTGESPLPCSLCSKTFANKATLAIHMRIHTGEKPYACTQCGKRFTQNGSLKIHLRTHSGEKPYLCNQCNASFNNPSNLRRHMITHNTNVGF</sequence>
<keyword evidence="8" id="KW-0175">Coiled coil</keyword>
<evidence type="ECO:0000313" key="12">
    <source>
        <dbReference type="Proteomes" id="UP000265020"/>
    </source>
</evidence>
<evidence type="ECO:0000256" key="3">
    <source>
        <dbReference type="ARBA" id="ARBA00022737"/>
    </source>
</evidence>
<dbReference type="GeneID" id="107101011"/>
<evidence type="ECO:0000256" key="1">
    <source>
        <dbReference type="ARBA" id="ARBA00004123"/>
    </source>
</evidence>
<dbReference type="FunFam" id="3.30.160.60:FF:001498">
    <property type="entry name" value="Zinc finger protein 404"/>
    <property type="match status" value="1"/>
</dbReference>
<name>A0A3Q2GQC9_CYPVA</name>
<evidence type="ECO:0000256" key="7">
    <source>
        <dbReference type="PROSITE-ProRule" id="PRU00042"/>
    </source>
</evidence>
<reference evidence="11" key="1">
    <citation type="submission" date="2025-08" db="UniProtKB">
        <authorList>
            <consortium name="Ensembl"/>
        </authorList>
    </citation>
    <scope>IDENTIFICATION</scope>
</reference>
<dbReference type="GO" id="GO:0008270">
    <property type="term" value="F:zinc ion binding"/>
    <property type="evidence" value="ECO:0007669"/>
    <property type="project" value="UniProtKB-KW"/>
</dbReference>
<dbReference type="InterPro" id="IPR013087">
    <property type="entry name" value="Znf_C2H2_type"/>
</dbReference>
<keyword evidence="5" id="KW-0862">Zinc</keyword>
<feature type="coiled-coil region" evidence="8">
    <location>
        <begin position="48"/>
        <end position="75"/>
    </location>
</feature>
<accession>A0A3Q2GQC9</accession>
<evidence type="ECO:0000313" key="11">
    <source>
        <dbReference type="Ensembl" id="ENSCVAP00000031710.1"/>
    </source>
</evidence>
<dbReference type="RefSeq" id="XP_015255232.1">
    <property type="nucleotide sequence ID" value="XM_015399746.1"/>
</dbReference>
<dbReference type="FunFam" id="3.30.160.60:FF:000100">
    <property type="entry name" value="Zinc finger 45-like"/>
    <property type="match status" value="1"/>
</dbReference>
<feature type="region of interest" description="Disordered" evidence="9">
    <location>
        <begin position="267"/>
        <end position="295"/>
    </location>
</feature>
<dbReference type="PANTHER" id="PTHR16515">
    <property type="entry name" value="PR DOMAIN ZINC FINGER PROTEIN"/>
    <property type="match status" value="1"/>
</dbReference>
<feature type="region of interest" description="Disordered" evidence="9">
    <location>
        <begin position="96"/>
        <end position="135"/>
    </location>
</feature>
<feature type="domain" description="C2H2-type" evidence="10">
    <location>
        <begin position="397"/>
        <end position="419"/>
    </location>
</feature>
<dbReference type="InterPro" id="IPR036236">
    <property type="entry name" value="Znf_C2H2_sf"/>
</dbReference>
<dbReference type="SUPFAM" id="SSF57667">
    <property type="entry name" value="beta-beta-alpha zinc fingers"/>
    <property type="match status" value="2"/>
</dbReference>
<dbReference type="GO" id="GO:0005634">
    <property type="term" value="C:nucleus"/>
    <property type="evidence" value="ECO:0007669"/>
    <property type="project" value="UniProtKB-SubCell"/>
</dbReference>
<dbReference type="OrthoDB" id="6077919at2759"/>
<dbReference type="InterPro" id="IPR050331">
    <property type="entry name" value="Zinc_finger"/>
</dbReference>
<keyword evidence="3" id="KW-0677">Repeat</keyword>
<dbReference type="KEGG" id="cvg:107101011"/>
<dbReference type="AlphaFoldDB" id="A0A3Q2GQC9"/>
<keyword evidence="6" id="KW-0539">Nucleus</keyword>
<dbReference type="STRING" id="28743.ENSCVAP00000031710"/>
<dbReference type="FunFam" id="3.30.160.60:FF:000630">
    <property type="entry name" value="Zinc finger protein 180"/>
    <property type="match status" value="1"/>
</dbReference>
<evidence type="ECO:0000256" key="2">
    <source>
        <dbReference type="ARBA" id="ARBA00022723"/>
    </source>
</evidence>
<feature type="domain" description="C2H2-type" evidence="10">
    <location>
        <begin position="313"/>
        <end position="340"/>
    </location>
</feature>
<evidence type="ECO:0000256" key="6">
    <source>
        <dbReference type="ARBA" id="ARBA00023242"/>
    </source>
</evidence>
<evidence type="ECO:0000256" key="4">
    <source>
        <dbReference type="ARBA" id="ARBA00022771"/>
    </source>
</evidence>
<dbReference type="GO" id="GO:0010468">
    <property type="term" value="P:regulation of gene expression"/>
    <property type="evidence" value="ECO:0007669"/>
    <property type="project" value="TreeGrafter"/>
</dbReference>